<comment type="catalytic activity">
    <reaction evidence="2">
        <text>2,5-diamino-6-hydroxy-4-(5-phosphoribosylamino)-pyrimidine + H2O = 2,5,6-triamino-4-hydroxypyrimidine + D-ribose 5-phosphate</text>
        <dbReference type="Rhea" id="RHEA:23436"/>
        <dbReference type="ChEBI" id="CHEBI:15377"/>
        <dbReference type="ChEBI" id="CHEBI:58614"/>
        <dbReference type="ChEBI" id="CHEBI:78346"/>
        <dbReference type="ChEBI" id="CHEBI:137796"/>
    </reaction>
</comment>
<dbReference type="Proteomes" id="UP001549691">
    <property type="component" value="Unassembled WGS sequence"/>
</dbReference>
<dbReference type="Gene3D" id="1.10.357.40">
    <property type="entry name" value="YbiA-like"/>
    <property type="match status" value="1"/>
</dbReference>
<keyword evidence="5" id="KW-1185">Reference proteome</keyword>
<comment type="caution">
    <text evidence="4">The sequence shown here is derived from an EMBL/GenBank/DDBJ whole genome shotgun (WGS) entry which is preliminary data.</text>
</comment>
<evidence type="ECO:0000256" key="2">
    <source>
        <dbReference type="ARBA" id="ARBA00000751"/>
    </source>
</evidence>
<evidence type="ECO:0000313" key="5">
    <source>
        <dbReference type="Proteomes" id="UP001549691"/>
    </source>
</evidence>
<name>A0ABV2TG51_9RHOO</name>
<dbReference type="InterPro" id="IPR037238">
    <property type="entry name" value="YbiA-like_sf"/>
</dbReference>
<accession>A0ABV2TG51</accession>
<evidence type="ECO:0000259" key="3">
    <source>
        <dbReference type="Pfam" id="PF08719"/>
    </source>
</evidence>
<dbReference type="SUPFAM" id="SSF143990">
    <property type="entry name" value="YbiA-like"/>
    <property type="match status" value="1"/>
</dbReference>
<proteinExistence type="predicted"/>
<sequence>MRITPEMTLFWRANEILGNWYPSTFVVDGQSFNSGEQWMMHAKAMLFGDHEIAAKILQEVHPRRQKLLGRQVRGFDAAIWDARSEELVFIGLLEKFRQNPALAAELLASGETLLVEASPDDPIWGIGLEEEDPRALDPAQWQGQNRLGTVLMRVRAVLRSAASE</sequence>
<comment type="catalytic activity">
    <reaction evidence="1">
        <text>5-amino-6-(5-phospho-D-ribosylamino)uracil + H2O = 5,6-diaminouracil + D-ribose 5-phosphate</text>
        <dbReference type="Rhea" id="RHEA:55020"/>
        <dbReference type="ChEBI" id="CHEBI:15377"/>
        <dbReference type="ChEBI" id="CHEBI:46252"/>
        <dbReference type="ChEBI" id="CHEBI:58453"/>
        <dbReference type="ChEBI" id="CHEBI:78346"/>
    </reaction>
</comment>
<evidence type="ECO:0000313" key="4">
    <source>
        <dbReference type="EMBL" id="MET7012906.1"/>
    </source>
</evidence>
<dbReference type="InterPro" id="IPR012816">
    <property type="entry name" value="NADAR"/>
</dbReference>
<dbReference type="EMBL" id="JBEWZI010000002">
    <property type="protein sequence ID" value="MET7012906.1"/>
    <property type="molecule type" value="Genomic_DNA"/>
</dbReference>
<feature type="domain" description="NADAR" evidence="3">
    <location>
        <begin position="10"/>
        <end position="159"/>
    </location>
</feature>
<dbReference type="RefSeq" id="WP_354599371.1">
    <property type="nucleotide sequence ID" value="NZ_JBEWZI010000002.1"/>
</dbReference>
<organism evidence="4 5">
    <name type="scientific">Uliginosibacterium flavum</name>
    <dbReference type="NCBI Taxonomy" id="1396831"/>
    <lineage>
        <taxon>Bacteria</taxon>
        <taxon>Pseudomonadati</taxon>
        <taxon>Pseudomonadota</taxon>
        <taxon>Betaproteobacteria</taxon>
        <taxon>Rhodocyclales</taxon>
        <taxon>Zoogloeaceae</taxon>
        <taxon>Uliginosibacterium</taxon>
    </lineage>
</organism>
<reference evidence="4 5" key="1">
    <citation type="submission" date="2024-07" db="EMBL/GenBank/DDBJ databases">
        <title>Uliginosibacterium flavum JJ3220;KACC:17644.</title>
        <authorList>
            <person name="Kim M.K."/>
        </authorList>
    </citation>
    <scope>NUCLEOTIDE SEQUENCE [LARGE SCALE GENOMIC DNA]</scope>
    <source>
        <strain evidence="4 5">KACC:17644</strain>
    </source>
</reference>
<gene>
    <name evidence="4" type="ORF">ABXR19_01810</name>
</gene>
<dbReference type="Pfam" id="PF08719">
    <property type="entry name" value="NADAR"/>
    <property type="match status" value="1"/>
</dbReference>
<evidence type="ECO:0000256" key="1">
    <source>
        <dbReference type="ARBA" id="ARBA00000022"/>
    </source>
</evidence>
<dbReference type="CDD" id="cd15457">
    <property type="entry name" value="NADAR"/>
    <property type="match status" value="1"/>
</dbReference>
<dbReference type="NCBIfam" id="TIGR02464">
    <property type="entry name" value="ribofla_fusion"/>
    <property type="match status" value="1"/>
</dbReference>
<protein>
    <submittedName>
        <fullName evidence="4">NADAR family protein</fullName>
    </submittedName>
</protein>